<organism evidence="2">
    <name type="scientific">uncultured Chloroflexia bacterium</name>
    <dbReference type="NCBI Taxonomy" id="1672391"/>
    <lineage>
        <taxon>Bacteria</taxon>
        <taxon>Bacillati</taxon>
        <taxon>Chloroflexota</taxon>
        <taxon>Chloroflexia</taxon>
        <taxon>environmental samples</taxon>
    </lineage>
</organism>
<accession>A0A6J4K0C8</accession>
<dbReference type="InterPro" id="IPR023801">
    <property type="entry name" value="His_deacetylse_dom"/>
</dbReference>
<proteinExistence type="predicted"/>
<dbReference type="InterPro" id="IPR023696">
    <property type="entry name" value="Ureohydrolase_dom_sf"/>
</dbReference>
<dbReference type="GO" id="GO:0004407">
    <property type="term" value="F:histone deacetylase activity"/>
    <property type="evidence" value="ECO:0007669"/>
    <property type="project" value="TreeGrafter"/>
</dbReference>
<dbReference type="Pfam" id="PF00850">
    <property type="entry name" value="Hist_deacetyl"/>
    <property type="match status" value="1"/>
</dbReference>
<feature type="non-terminal residue" evidence="2">
    <location>
        <position position="143"/>
    </location>
</feature>
<name>A0A6J4K0C8_9CHLR</name>
<dbReference type="SUPFAM" id="SSF52768">
    <property type="entry name" value="Arginase/deacetylase"/>
    <property type="match status" value="1"/>
</dbReference>
<dbReference type="GO" id="GO:0040029">
    <property type="term" value="P:epigenetic regulation of gene expression"/>
    <property type="evidence" value="ECO:0007669"/>
    <property type="project" value="TreeGrafter"/>
</dbReference>
<gene>
    <name evidence="2" type="ORF">AVDCRST_MAG93-4017</name>
</gene>
<dbReference type="EMBL" id="CADCTR010001359">
    <property type="protein sequence ID" value="CAA9292594.1"/>
    <property type="molecule type" value="Genomic_DNA"/>
</dbReference>
<dbReference type="AlphaFoldDB" id="A0A6J4K0C8"/>
<dbReference type="PANTHER" id="PTHR10625:SF10">
    <property type="entry name" value="HISTONE DEACETYLASE HDAC1"/>
    <property type="match status" value="1"/>
</dbReference>
<reference evidence="2" key="1">
    <citation type="submission" date="2020-02" db="EMBL/GenBank/DDBJ databases">
        <authorList>
            <person name="Meier V. D."/>
        </authorList>
    </citation>
    <scope>NUCLEOTIDE SEQUENCE</scope>
    <source>
        <strain evidence="2">AVDCRST_MAG93</strain>
    </source>
</reference>
<dbReference type="EC" id="3.5.1.48" evidence="2"/>
<evidence type="ECO:0000259" key="1">
    <source>
        <dbReference type="Pfam" id="PF00850"/>
    </source>
</evidence>
<sequence length="143" mass="15256">MPSSTGILFDERFLDHDDPGHPENARRLRAILALLGRTDILTELTAIEGRAASDGEIMAVHRRALMEQLQILAYEGGGSIDGDTYVTSDSWAVVTLAAGAVLRATEAVVQGEVANAFALVRPPGHHATPSRAMGFCLINHVAI</sequence>
<protein>
    <submittedName>
        <fullName evidence="2">Acetylspermidine deacetylase Deacetylases, including yeast histone deacetylase and acetoin utilization protein</fullName>
        <ecNumber evidence="2">3.5.1.48</ecNumber>
    </submittedName>
</protein>
<keyword evidence="2" id="KW-0378">Hydrolase</keyword>
<dbReference type="Gene3D" id="3.40.800.20">
    <property type="entry name" value="Histone deacetylase domain"/>
    <property type="match status" value="1"/>
</dbReference>
<dbReference type="InterPro" id="IPR037138">
    <property type="entry name" value="His_deacetylse_dom_sf"/>
</dbReference>
<dbReference type="GO" id="GO:0047611">
    <property type="term" value="F:acetylspermidine deacetylase activity"/>
    <property type="evidence" value="ECO:0007669"/>
    <property type="project" value="UniProtKB-EC"/>
</dbReference>
<dbReference type="PANTHER" id="PTHR10625">
    <property type="entry name" value="HISTONE DEACETYLASE HDAC1-RELATED"/>
    <property type="match status" value="1"/>
</dbReference>
<feature type="domain" description="Histone deacetylase" evidence="1">
    <location>
        <begin position="21"/>
        <end position="143"/>
    </location>
</feature>
<evidence type="ECO:0000313" key="2">
    <source>
        <dbReference type="EMBL" id="CAA9292594.1"/>
    </source>
</evidence>